<dbReference type="EMBL" id="CP119312">
    <property type="protein sequence ID" value="WEK04954.1"/>
    <property type="molecule type" value="Genomic_DNA"/>
</dbReference>
<organism evidence="1 2">
    <name type="scientific">Candidatus Devosia phytovorans</name>
    <dbReference type="NCBI Taxonomy" id="3121372"/>
    <lineage>
        <taxon>Bacteria</taxon>
        <taxon>Pseudomonadati</taxon>
        <taxon>Pseudomonadota</taxon>
        <taxon>Alphaproteobacteria</taxon>
        <taxon>Hyphomicrobiales</taxon>
        <taxon>Devosiaceae</taxon>
        <taxon>Devosia</taxon>
    </lineage>
</organism>
<dbReference type="Proteomes" id="UP001217476">
    <property type="component" value="Chromosome"/>
</dbReference>
<evidence type="ECO:0008006" key="3">
    <source>
        <dbReference type="Google" id="ProtNLM"/>
    </source>
</evidence>
<evidence type="ECO:0000313" key="1">
    <source>
        <dbReference type="EMBL" id="WEK04954.1"/>
    </source>
</evidence>
<sequence length="70" mass="7929">MCSHHFVVAAQDHAWHFSYKGALTGPFDSRERAVKAAIEQATQEEEPSVEVLVRDESQNMETVWRPSQTA</sequence>
<reference evidence="1" key="1">
    <citation type="submission" date="2023-03" db="EMBL/GenBank/DDBJ databases">
        <title>Andean soil-derived lignocellulolytic bacterial consortium as a source of novel taxa and putative plastic-active enzymes.</title>
        <authorList>
            <person name="Diaz-Garcia L."/>
            <person name="Chuvochina M."/>
            <person name="Feuerriegel G."/>
            <person name="Bunk B."/>
            <person name="Sproer C."/>
            <person name="Streit W.R."/>
            <person name="Rodriguez L.M."/>
            <person name="Overmann J."/>
            <person name="Jimenez D.J."/>
        </authorList>
    </citation>
    <scope>NUCLEOTIDE SEQUENCE</scope>
    <source>
        <strain evidence="1">MAG 4196</strain>
    </source>
</reference>
<accession>A0AAJ5VX06</accession>
<name>A0AAJ5VX06_9HYPH</name>
<proteinExistence type="predicted"/>
<protein>
    <recommendedName>
        <fullName evidence="3">DUF2188 domain-containing protein</fullName>
    </recommendedName>
</protein>
<gene>
    <name evidence="1" type="ORF">P0Y65_01495</name>
</gene>
<dbReference type="AlphaFoldDB" id="A0AAJ5VX06"/>
<evidence type="ECO:0000313" key="2">
    <source>
        <dbReference type="Proteomes" id="UP001217476"/>
    </source>
</evidence>